<sequence>MPLYEVEHSIPLEKSERDQLAQEITRIHARKFTTPSLFVNIRFIDANSQTNYVGGKERSINRILAHVRTGGDRSTDDFGSVAALIHTAWFQIINRKGTDDRTGRELSAVFILGDIITGIEKGLLIPKAGEDAKWLKDHYEVFEERAGRGDEDFAGLIEELRTRTDLVAKLQQ</sequence>
<name>A0A1L9REL8_ASPWE</name>
<gene>
    <name evidence="2" type="ORF">ASPWEDRAFT_174779</name>
</gene>
<dbReference type="OrthoDB" id="9981319at2759"/>
<accession>A0A1L9REL8</accession>
<dbReference type="EMBL" id="KV878214">
    <property type="protein sequence ID" value="OJJ33370.1"/>
    <property type="molecule type" value="Genomic_DNA"/>
</dbReference>
<proteinExistence type="predicted"/>
<dbReference type="Gene3D" id="3.30.429.10">
    <property type="entry name" value="Macrophage Migration Inhibitory Factor"/>
    <property type="match status" value="1"/>
</dbReference>
<organism evidence="2 3">
    <name type="scientific">Aspergillus wentii DTO 134E9</name>
    <dbReference type="NCBI Taxonomy" id="1073089"/>
    <lineage>
        <taxon>Eukaryota</taxon>
        <taxon>Fungi</taxon>
        <taxon>Dikarya</taxon>
        <taxon>Ascomycota</taxon>
        <taxon>Pezizomycotina</taxon>
        <taxon>Eurotiomycetes</taxon>
        <taxon>Eurotiomycetidae</taxon>
        <taxon>Eurotiales</taxon>
        <taxon>Aspergillaceae</taxon>
        <taxon>Aspergillus</taxon>
        <taxon>Aspergillus subgen. Cremei</taxon>
    </lineage>
</organism>
<dbReference type="GeneID" id="63747115"/>
<dbReference type="Proteomes" id="UP000184383">
    <property type="component" value="Unassembled WGS sequence"/>
</dbReference>
<evidence type="ECO:0000259" key="1">
    <source>
        <dbReference type="Pfam" id="PF14832"/>
    </source>
</evidence>
<dbReference type="RefSeq" id="XP_040687047.1">
    <property type="nucleotide sequence ID" value="XM_040831267.1"/>
</dbReference>
<protein>
    <recommendedName>
        <fullName evidence="1">Tautomerase cis-CaaD-like domain-containing protein</fullName>
    </recommendedName>
</protein>
<dbReference type="InterPro" id="IPR014347">
    <property type="entry name" value="Tautomerase/MIF_sf"/>
</dbReference>
<feature type="domain" description="Tautomerase cis-CaaD-like" evidence="1">
    <location>
        <begin position="1"/>
        <end position="133"/>
    </location>
</feature>
<reference evidence="3" key="1">
    <citation type="journal article" date="2017" name="Genome Biol.">
        <title>Comparative genomics reveals high biological diversity and specific adaptations in the industrially and medically important fungal genus Aspergillus.</title>
        <authorList>
            <person name="de Vries R.P."/>
            <person name="Riley R."/>
            <person name="Wiebenga A."/>
            <person name="Aguilar-Osorio G."/>
            <person name="Amillis S."/>
            <person name="Uchima C.A."/>
            <person name="Anderluh G."/>
            <person name="Asadollahi M."/>
            <person name="Askin M."/>
            <person name="Barry K."/>
            <person name="Battaglia E."/>
            <person name="Bayram O."/>
            <person name="Benocci T."/>
            <person name="Braus-Stromeyer S.A."/>
            <person name="Caldana C."/>
            <person name="Canovas D."/>
            <person name="Cerqueira G.C."/>
            <person name="Chen F."/>
            <person name="Chen W."/>
            <person name="Choi C."/>
            <person name="Clum A."/>
            <person name="Dos Santos R.A."/>
            <person name="Damasio A.R."/>
            <person name="Diallinas G."/>
            <person name="Emri T."/>
            <person name="Fekete E."/>
            <person name="Flipphi M."/>
            <person name="Freyberg S."/>
            <person name="Gallo A."/>
            <person name="Gournas C."/>
            <person name="Habgood R."/>
            <person name="Hainaut M."/>
            <person name="Harispe M.L."/>
            <person name="Henrissat B."/>
            <person name="Hilden K.S."/>
            <person name="Hope R."/>
            <person name="Hossain A."/>
            <person name="Karabika E."/>
            <person name="Karaffa L."/>
            <person name="Karanyi Z."/>
            <person name="Krasevec N."/>
            <person name="Kuo A."/>
            <person name="Kusch H."/>
            <person name="LaButti K."/>
            <person name="Lagendijk E.L."/>
            <person name="Lapidus A."/>
            <person name="Levasseur A."/>
            <person name="Lindquist E."/>
            <person name="Lipzen A."/>
            <person name="Logrieco A.F."/>
            <person name="MacCabe A."/>
            <person name="Maekelae M.R."/>
            <person name="Malavazi I."/>
            <person name="Melin P."/>
            <person name="Meyer V."/>
            <person name="Mielnichuk N."/>
            <person name="Miskei M."/>
            <person name="Molnar A.P."/>
            <person name="Mule G."/>
            <person name="Ngan C.Y."/>
            <person name="Orejas M."/>
            <person name="Orosz E."/>
            <person name="Ouedraogo J.P."/>
            <person name="Overkamp K.M."/>
            <person name="Park H.-S."/>
            <person name="Perrone G."/>
            <person name="Piumi F."/>
            <person name="Punt P.J."/>
            <person name="Ram A.F."/>
            <person name="Ramon A."/>
            <person name="Rauscher S."/>
            <person name="Record E."/>
            <person name="Riano-Pachon D.M."/>
            <person name="Robert V."/>
            <person name="Roehrig J."/>
            <person name="Ruller R."/>
            <person name="Salamov A."/>
            <person name="Salih N.S."/>
            <person name="Samson R.A."/>
            <person name="Sandor E."/>
            <person name="Sanguinetti M."/>
            <person name="Schuetze T."/>
            <person name="Sepcic K."/>
            <person name="Shelest E."/>
            <person name="Sherlock G."/>
            <person name="Sophianopoulou V."/>
            <person name="Squina F.M."/>
            <person name="Sun H."/>
            <person name="Susca A."/>
            <person name="Todd R.B."/>
            <person name="Tsang A."/>
            <person name="Unkles S.E."/>
            <person name="van de Wiele N."/>
            <person name="van Rossen-Uffink D."/>
            <person name="Oliveira J.V."/>
            <person name="Vesth T.C."/>
            <person name="Visser J."/>
            <person name="Yu J.-H."/>
            <person name="Zhou M."/>
            <person name="Andersen M.R."/>
            <person name="Archer D.B."/>
            <person name="Baker S.E."/>
            <person name="Benoit I."/>
            <person name="Brakhage A.A."/>
            <person name="Braus G.H."/>
            <person name="Fischer R."/>
            <person name="Frisvad J.C."/>
            <person name="Goldman G.H."/>
            <person name="Houbraken J."/>
            <person name="Oakley B."/>
            <person name="Pocsi I."/>
            <person name="Scazzocchio C."/>
            <person name="Seiboth B."/>
            <person name="vanKuyk P.A."/>
            <person name="Wortman J."/>
            <person name="Dyer P.S."/>
            <person name="Grigoriev I.V."/>
        </authorList>
    </citation>
    <scope>NUCLEOTIDE SEQUENCE [LARGE SCALE GENOMIC DNA]</scope>
    <source>
        <strain evidence="3">DTO 134E9</strain>
    </source>
</reference>
<dbReference type="InterPro" id="IPR028116">
    <property type="entry name" value="Cis-CaaD-like"/>
</dbReference>
<keyword evidence="3" id="KW-1185">Reference proteome</keyword>
<dbReference type="Pfam" id="PF14832">
    <property type="entry name" value="Tautomerase_3"/>
    <property type="match status" value="1"/>
</dbReference>
<dbReference type="AlphaFoldDB" id="A0A1L9REL8"/>
<evidence type="ECO:0000313" key="3">
    <source>
        <dbReference type="Proteomes" id="UP000184383"/>
    </source>
</evidence>
<dbReference type="VEuPathDB" id="FungiDB:ASPWEDRAFT_174779"/>
<evidence type="ECO:0000313" key="2">
    <source>
        <dbReference type="EMBL" id="OJJ33370.1"/>
    </source>
</evidence>